<reference evidence="1" key="1">
    <citation type="submission" date="2019-10" db="EMBL/GenBank/DDBJ databases">
        <authorList>
            <consortium name="Genoscope - CEA"/>
            <person name="William W."/>
        </authorList>
    </citation>
    <scope>NUCLEOTIDE SEQUENCE [LARGE SCALE GENOMIC DNA]</scope>
    <source>
        <strain evidence="1">BBR_PRJEB10994</strain>
    </source>
</reference>
<gene>
    <name evidence="1" type="ORF">PL9631_1040049</name>
</gene>
<name>A0A7Z9BFZ6_9CYAN</name>
<keyword evidence="2" id="KW-1185">Reference proteome</keyword>
<proteinExistence type="predicted"/>
<accession>A0A7Z9BFZ6</accession>
<organism evidence="1 2">
    <name type="scientific">Planktothrix paucivesiculata PCC 9631</name>
    <dbReference type="NCBI Taxonomy" id="671071"/>
    <lineage>
        <taxon>Bacteria</taxon>
        <taxon>Bacillati</taxon>
        <taxon>Cyanobacteriota</taxon>
        <taxon>Cyanophyceae</taxon>
        <taxon>Oscillatoriophycideae</taxon>
        <taxon>Oscillatoriales</taxon>
        <taxon>Microcoleaceae</taxon>
        <taxon>Planktothrix</taxon>
    </lineage>
</organism>
<evidence type="ECO:0000313" key="2">
    <source>
        <dbReference type="Proteomes" id="UP000182190"/>
    </source>
</evidence>
<dbReference type="RefSeq" id="WP_156090652.1">
    <property type="nucleotide sequence ID" value="NZ_LR735026.1"/>
</dbReference>
<dbReference type="EMBL" id="CZCS02000007">
    <property type="protein sequence ID" value="VXD11860.1"/>
    <property type="molecule type" value="Genomic_DNA"/>
</dbReference>
<protein>
    <submittedName>
        <fullName evidence="1">Uncharacterized protein</fullName>
    </submittedName>
</protein>
<comment type="caution">
    <text evidence="1">The sequence shown here is derived from an EMBL/GenBank/DDBJ whole genome shotgun (WGS) entry which is preliminary data.</text>
</comment>
<evidence type="ECO:0000313" key="1">
    <source>
        <dbReference type="EMBL" id="VXD11860.1"/>
    </source>
</evidence>
<sequence length="53" mass="6142">MPQLQETSFSLSSLEVISKNLNSPEEEQIINAIHQKINHQPLKTEFLVQQKPR</sequence>
<dbReference type="Proteomes" id="UP000182190">
    <property type="component" value="Unassembled WGS sequence"/>
</dbReference>
<dbReference type="AlphaFoldDB" id="A0A7Z9BFZ6"/>